<evidence type="ECO:0000313" key="2">
    <source>
        <dbReference type="EMBL" id="MFH5229406.1"/>
    </source>
</evidence>
<keyword evidence="3" id="KW-1185">Reference proteome</keyword>
<proteinExistence type="predicted"/>
<name>A0ABW7K6I5_9NOCA</name>
<organism evidence="2 3">
    <name type="scientific">Antrihabitans spumae</name>
    <dbReference type="NCBI Taxonomy" id="3373370"/>
    <lineage>
        <taxon>Bacteria</taxon>
        <taxon>Bacillati</taxon>
        <taxon>Actinomycetota</taxon>
        <taxon>Actinomycetes</taxon>
        <taxon>Mycobacteriales</taxon>
        <taxon>Nocardiaceae</taxon>
        <taxon>Antrihabitans</taxon>
    </lineage>
</organism>
<protein>
    <submittedName>
        <fullName evidence="2">Oxygenase MpaB family protein</fullName>
    </submittedName>
</protein>
<dbReference type="PANTHER" id="PTHR36151">
    <property type="entry name" value="BLR2777 PROTEIN"/>
    <property type="match status" value="1"/>
</dbReference>
<reference evidence="2 3" key="1">
    <citation type="submission" date="2024-10" db="EMBL/GenBank/DDBJ databases">
        <authorList>
            <person name="Riesco R."/>
        </authorList>
    </citation>
    <scope>NUCLEOTIDE SEQUENCE [LARGE SCALE GENOMIC DNA]</scope>
    <source>
        <strain evidence="2 3">NCIMB 15450</strain>
    </source>
</reference>
<dbReference type="Pfam" id="PF09995">
    <property type="entry name" value="MPAB_Lcp_cat"/>
    <property type="match status" value="1"/>
</dbReference>
<feature type="non-terminal residue" evidence="2">
    <location>
        <position position="179"/>
    </location>
</feature>
<dbReference type="RefSeq" id="WP_395127701.1">
    <property type="nucleotide sequence ID" value="NZ_JBIMSN010000053.1"/>
</dbReference>
<feature type="domain" description="ER-bound oxygenase mpaB/mpaB'/Rubber oxygenase catalytic" evidence="1">
    <location>
        <begin position="5"/>
        <end position="154"/>
    </location>
</feature>
<gene>
    <name evidence="2" type="ORF">ACHIRB_12620</name>
</gene>
<dbReference type="InterPro" id="IPR018713">
    <property type="entry name" value="MPAB/Lcp_cat_dom"/>
</dbReference>
<sequence>MNASVEASGGVRARTRTRYERTMRYFALVASGDTASATKAADILVKVHSKGIGVDPVTGGRYDSNSPESQLWIHMTAWHSILYCYEIFGPGKLSDEEETQYWAQCAIAAECQTINPDDVPRSREAVIEFFESWRPRLAASALAQSMTRMILHPELAMPQDLGLDPGCWTRGFSGYAAWM</sequence>
<accession>A0ABW7K6I5</accession>
<comment type="caution">
    <text evidence="2">The sequence shown here is derived from an EMBL/GenBank/DDBJ whole genome shotgun (WGS) entry which is preliminary data.</text>
</comment>
<evidence type="ECO:0000313" key="3">
    <source>
        <dbReference type="Proteomes" id="UP001609219"/>
    </source>
</evidence>
<dbReference type="PANTHER" id="PTHR36151:SF3">
    <property type="entry name" value="ER-BOUND OXYGENASE MPAB_MPAB'_RUBBER OXYGENASE CATALYTIC DOMAIN-CONTAINING PROTEIN"/>
    <property type="match status" value="1"/>
</dbReference>
<dbReference type="Proteomes" id="UP001609219">
    <property type="component" value="Unassembled WGS sequence"/>
</dbReference>
<evidence type="ECO:0000259" key="1">
    <source>
        <dbReference type="Pfam" id="PF09995"/>
    </source>
</evidence>
<dbReference type="EMBL" id="JBIMSN010000053">
    <property type="protein sequence ID" value="MFH5229406.1"/>
    <property type="molecule type" value="Genomic_DNA"/>
</dbReference>